<dbReference type="PANTHER" id="PTHR31111">
    <property type="entry name" value="BNAA05G37150D PROTEIN-RELATED"/>
    <property type="match status" value="1"/>
</dbReference>
<sequence length="284" mass="32740">MELITEIFSRLPAKSMARFRCVSKLWGSIHRRLLFALERANHEFLFFSAHQPQQPYEKSPSSLVVAADFHTKISKDKSPEFRCLTSGLIYFSDTEIETGGDMKPVIYNPITGQYENLPKLSRYRKSYSFLGFDPVGNLYKVLFIAYPYCPDAGKHRILTLGTGKRRWRKIEFSLVHVPVCEGICINGVVYYIGQAEVKTSSKVHFKKRKTSSKFSEKYMIVCFDVRSEKFKVVDAECFCNPLKTTLINYKGKLAGTDLSYDDDTDAPKLCIWVLEDVERQEWSK</sequence>
<accession>V4K771</accession>
<evidence type="ECO:0000313" key="4">
    <source>
        <dbReference type="Proteomes" id="UP000030689"/>
    </source>
</evidence>
<dbReference type="KEGG" id="eus:EUTSA_v10009610mg"/>
<protein>
    <recommendedName>
        <fullName evidence="5">F-box domain-containing protein</fullName>
    </recommendedName>
</protein>
<keyword evidence="4" id="KW-1185">Reference proteome</keyword>
<gene>
    <name evidence="3" type="ORF">EUTSA_v10009610mg</name>
</gene>
<dbReference type="InterPro" id="IPR001810">
    <property type="entry name" value="F-box_dom"/>
</dbReference>
<dbReference type="Gramene" id="ESQ33460">
    <property type="protein sequence ID" value="ESQ33460"/>
    <property type="gene ID" value="EUTSA_v10009610mg"/>
</dbReference>
<dbReference type="InterPro" id="IPR017451">
    <property type="entry name" value="F-box-assoc_interact_dom"/>
</dbReference>
<dbReference type="OMA" id="EEESFRW"/>
<dbReference type="Pfam" id="PF00646">
    <property type="entry name" value="F-box"/>
    <property type="match status" value="1"/>
</dbReference>
<organism evidence="3 4">
    <name type="scientific">Eutrema salsugineum</name>
    <name type="common">Saltwater cress</name>
    <name type="synonym">Sisymbrium salsugineum</name>
    <dbReference type="NCBI Taxonomy" id="72664"/>
    <lineage>
        <taxon>Eukaryota</taxon>
        <taxon>Viridiplantae</taxon>
        <taxon>Streptophyta</taxon>
        <taxon>Embryophyta</taxon>
        <taxon>Tracheophyta</taxon>
        <taxon>Spermatophyta</taxon>
        <taxon>Magnoliopsida</taxon>
        <taxon>eudicotyledons</taxon>
        <taxon>Gunneridae</taxon>
        <taxon>Pentapetalae</taxon>
        <taxon>rosids</taxon>
        <taxon>malvids</taxon>
        <taxon>Brassicales</taxon>
        <taxon>Brassicaceae</taxon>
        <taxon>Eutremeae</taxon>
        <taxon>Eutrema</taxon>
    </lineage>
</organism>
<dbReference type="InterPro" id="IPR013187">
    <property type="entry name" value="F-box-assoc_dom_typ3"/>
</dbReference>
<evidence type="ECO:0000313" key="3">
    <source>
        <dbReference type="EMBL" id="ESQ33460.1"/>
    </source>
</evidence>
<dbReference type="STRING" id="72664.V4K771"/>
<proteinExistence type="predicted"/>
<dbReference type="Proteomes" id="UP000030689">
    <property type="component" value="Unassembled WGS sequence"/>
</dbReference>
<name>V4K771_EUTSA</name>
<feature type="domain" description="F-box" evidence="1">
    <location>
        <begin position="2"/>
        <end position="29"/>
    </location>
</feature>
<dbReference type="SUPFAM" id="SSF81383">
    <property type="entry name" value="F-box domain"/>
    <property type="match status" value="1"/>
</dbReference>
<dbReference type="AlphaFoldDB" id="V4K771"/>
<evidence type="ECO:0000259" key="2">
    <source>
        <dbReference type="Pfam" id="PF08268"/>
    </source>
</evidence>
<dbReference type="Pfam" id="PF08268">
    <property type="entry name" value="FBA_3"/>
    <property type="match status" value="1"/>
</dbReference>
<dbReference type="InterPro" id="IPR036047">
    <property type="entry name" value="F-box-like_dom_sf"/>
</dbReference>
<dbReference type="EMBL" id="KI517683">
    <property type="protein sequence ID" value="ESQ33460.1"/>
    <property type="molecule type" value="Genomic_DNA"/>
</dbReference>
<reference evidence="3 4" key="1">
    <citation type="journal article" date="2013" name="Front. Plant Sci.">
        <title>The Reference Genome of the Halophytic Plant Eutrema salsugineum.</title>
        <authorList>
            <person name="Yang R."/>
            <person name="Jarvis D.E."/>
            <person name="Chen H."/>
            <person name="Beilstein M.A."/>
            <person name="Grimwood J."/>
            <person name="Jenkins J."/>
            <person name="Shu S."/>
            <person name="Prochnik S."/>
            <person name="Xin M."/>
            <person name="Ma C."/>
            <person name="Schmutz J."/>
            <person name="Wing R.A."/>
            <person name="Mitchell-Olds T."/>
            <person name="Schumaker K.S."/>
            <person name="Wang X."/>
        </authorList>
    </citation>
    <scope>NUCLEOTIDE SEQUENCE [LARGE SCALE GENOMIC DNA]</scope>
</reference>
<evidence type="ECO:0008006" key="5">
    <source>
        <dbReference type="Google" id="ProtNLM"/>
    </source>
</evidence>
<dbReference type="PANTHER" id="PTHR31111:SF130">
    <property type="entry name" value="F-BOX ASSOCIATED UBIQUITINATION EFFECTOR FAMILY PROTEIN"/>
    <property type="match status" value="1"/>
</dbReference>
<dbReference type="NCBIfam" id="TIGR01640">
    <property type="entry name" value="F_box_assoc_1"/>
    <property type="match status" value="1"/>
</dbReference>
<feature type="domain" description="F-box associated beta-propeller type 3" evidence="2">
    <location>
        <begin position="32"/>
        <end position="284"/>
    </location>
</feature>
<dbReference type="Gene3D" id="1.20.1280.50">
    <property type="match status" value="1"/>
</dbReference>
<evidence type="ECO:0000259" key="1">
    <source>
        <dbReference type="Pfam" id="PF00646"/>
    </source>
</evidence>